<dbReference type="GO" id="GO:0016788">
    <property type="term" value="F:hydrolase activity, acting on ester bonds"/>
    <property type="evidence" value="ECO:0007669"/>
    <property type="project" value="InterPro"/>
</dbReference>
<dbReference type="EMBL" id="KY554768">
    <property type="protein sequence ID" value="ARM66132.1"/>
    <property type="molecule type" value="Genomic_DNA"/>
</dbReference>
<evidence type="ECO:0000313" key="4">
    <source>
        <dbReference type="Proteomes" id="UP000221405"/>
    </source>
</evidence>
<proteinExistence type="predicted"/>
<evidence type="ECO:0000259" key="1">
    <source>
        <dbReference type="Pfam" id="PF07463"/>
    </source>
</evidence>
<dbReference type="Pfam" id="PF13392">
    <property type="entry name" value="HNH_3"/>
    <property type="match status" value="1"/>
</dbReference>
<accession>A0A1W6JIS6</accession>
<dbReference type="Pfam" id="PF07463">
    <property type="entry name" value="NUMOD4"/>
    <property type="match status" value="1"/>
</dbReference>
<keyword evidence="4" id="KW-1185">Reference proteome</keyword>
<dbReference type="InterPro" id="IPR003615">
    <property type="entry name" value="HNH_nuc"/>
</dbReference>
<name>A0A1W6JIS6_9CAUD</name>
<reference evidence="3 4" key="1">
    <citation type="journal article" date="2017" name="Viruses">
        <title>Phage Biodiversity in Artisanal Cheese Wheys Reflects the Complexity of the Fermentation Process.</title>
        <authorList>
            <person name="Mahony J."/>
            <person name="Moscarelli A."/>
            <person name="Kelleher P."/>
            <person name="Lugli G.A."/>
            <person name="Ventura M."/>
            <person name="Settanni L."/>
            <person name="van Sinderen D."/>
        </authorList>
    </citation>
    <scope>NUCLEOTIDE SEQUENCE [LARGE SCALE GENOMIC DNA]</scope>
</reference>
<gene>
    <name evidence="3" type="ORF">AM1_005</name>
</gene>
<dbReference type="Proteomes" id="UP000221405">
    <property type="component" value="Segment"/>
</dbReference>
<protein>
    <submittedName>
        <fullName evidence="3">HNH endonuclease</fullName>
    </submittedName>
</protein>
<dbReference type="SUPFAM" id="SSF54060">
    <property type="entry name" value="His-Me finger endonucleases"/>
    <property type="match status" value="1"/>
</dbReference>
<dbReference type="GO" id="GO:0004519">
    <property type="term" value="F:endonuclease activity"/>
    <property type="evidence" value="ECO:0007669"/>
    <property type="project" value="UniProtKB-KW"/>
</dbReference>
<keyword evidence="3" id="KW-0378">Hydrolase</keyword>
<feature type="domain" description="NUMOD4" evidence="1">
    <location>
        <begin position="3"/>
        <end position="56"/>
    </location>
</feature>
<keyword evidence="3" id="KW-0255">Endonuclease</keyword>
<dbReference type="Gene3D" id="3.90.75.20">
    <property type="match status" value="1"/>
</dbReference>
<organism evidence="3 4">
    <name type="scientific">Lactococcus phage AM1</name>
    <dbReference type="NCBI Taxonomy" id="1965467"/>
    <lineage>
        <taxon>Viruses</taxon>
        <taxon>Duplodnaviria</taxon>
        <taxon>Heunggongvirae</taxon>
        <taxon>Uroviricota</taxon>
        <taxon>Caudoviricetes</taxon>
        <taxon>Audreyjarvisvirus</taxon>
        <taxon>Audreyjarvisvirus AM1</taxon>
    </lineage>
</organism>
<dbReference type="InterPro" id="IPR044925">
    <property type="entry name" value="His-Me_finger_sf"/>
</dbReference>
<evidence type="ECO:0000259" key="2">
    <source>
        <dbReference type="Pfam" id="PF13392"/>
    </source>
</evidence>
<feature type="domain" description="HNH nuclease" evidence="2">
    <location>
        <begin position="62"/>
        <end position="108"/>
    </location>
</feature>
<keyword evidence="3" id="KW-0540">Nuclease</keyword>
<evidence type="ECO:0000313" key="3">
    <source>
        <dbReference type="EMBL" id="ARM66132.1"/>
    </source>
</evidence>
<sequence length="199" mass="22937">MDEIWKELPLKGYYISNLGRIKSCRPINGKGKMLSFDTGRFIKFSHDKDGYEIANIRGLSTKKVHRLVLITFEGYHPDKNKNLVNHKNEIKNDNRLCNLEWVTPMENSNYGTSKQRLSKALTGRKRTMTEKALKQIENARDNIKNVKKKAYAKKGNQFLVFDSVKQLSEHFGVKYVEISSRGKVISKGKLKGWTVNVDD</sequence>
<dbReference type="InterPro" id="IPR010902">
    <property type="entry name" value="NUMOD4"/>
</dbReference>